<feature type="transmembrane region" description="Helical" evidence="2">
    <location>
        <begin position="120"/>
        <end position="142"/>
    </location>
</feature>
<feature type="transmembrane region" description="Helical" evidence="2">
    <location>
        <begin position="409"/>
        <end position="429"/>
    </location>
</feature>
<dbReference type="RefSeq" id="XP_762835.1">
    <property type="nucleotide sequence ID" value="XM_757742.1"/>
</dbReference>
<keyword evidence="2" id="KW-0812">Transmembrane</keyword>
<feature type="transmembrane region" description="Helical" evidence="2">
    <location>
        <begin position="174"/>
        <end position="199"/>
    </location>
</feature>
<evidence type="ECO:0000256" key="1">
    <source>
        <dbReference type="SAM" id="MobiDB-lite"/>
    </source>
</evidence>
<feature type="transmembrane region" description="Helical" evidence="2">
    <location>
        <begin position="292"/>
        <end position="314"/>
    </location>
</feature>
<proteinExistence type="predicted"/>
<feature type="transmembrane region" description="Helical" evidence="2">
    <location>
        <begin position="367"/>
        <end position="389"/>
    </location>
</feature>
<sequence>MAEPVTAPSENTDSISSTDGSNTQFGDHGFPWFHRFMDKHHPKLVKTALFFSGLTLLFPLRIGLNSASYCLKRFKLDEEFFSLYVNRVHNAMEIGCMLAVTIGNIYVLSYGKYMEAISIAINWLVFLFEIVLLVVFISGGVLGRLTMFYWSLVASTFIYGLNQVCAFKMGGEDIVYFMASMPISGILTSFMQFCFLRAFGDRNIYNTDLLVVAFQLGVFIFISLISASIWTLAYLEQIPKNKNSKKLDDSNDKNKTITTCSSSNSIAQTKPNDSKGDGSTDENKMETESKKFTPHAISGMLMCIIGLGIIYAVYPGIAPGQIMDFENLQRLEMINLIVSALPSLIIALISEVTNYGPNKPWKGGNSFWHGFIIFVIIEIAVGIMIIFSLHHKHTALARSIIGKPVMASFLTMTYFTCHIIAIGVGFPGVDANSNGTIGTVNLFLSLLFMNLLELLGEGYVVEYKKYTETTWPTGGMTDCEALRFWLRRAAANAWISLKSSVTTDVRRKLLSSVR</sequence>
<dbReference type="STRING" id="5875.Q4MYY0"/>
<reference evidence="3 4" key="1">
    <citation type="journal article" date="2005" name="Science">
        <title>Genome sequence of Theileria parva, a bovine pathogen that transforms lymphocytes.</title>
        <authorList>
            <person name="Gardner M.J."/>
            <person name="Bishop R."/>
            <person name="Shah T."/>
            <person name="de Villiers E.P."/>
            <person name="Carlton J.M."/>
            <person name="Hall N."/>
            <person name="Ren Q."/>
            <person name="Paulsen I.T."/>
            <person name="Pain A."/>
            <person name="Berriman M."/>
            <person name="Wilson R.J.M."/>
            <person name="Sato S."/>
            <person name="Ralph S.A."/>
            <person name="Mann D.J."/>
            <person name="Xiong Z."/>
            <person name="Shallom S.J."/>
            <person name="Weidman J."/>
            <person name="Jiang L."/>
            <person name="Lynn J."/>
            <person name="Weaver B."/>
            <person name="Shoaibi A."/>
            <person name="Domingo A.R."/>
            <person name="Wasawo D."/>
            <person name="Crabtree J."/>
            <person name="Wortman J.R."/>
            <person name="Haas B."/>
            <person name="Angiuoli S.V."/>
            <person name="Creasy T.H."/>
            <person name="Lu C."/>
            <person name="Suh B."/>
            <person name="Silva J.C."/>
            <person name="Utterback T.R."/>
            <person name="Feldblyum T.V."/>
            <person name="Pertea M."/>
            <person name="Allen J."/>
            <person name="Nierman W.C."/>
            <person name="Taracha E.L.N."/>
            <person name="Salzberg S.L."/>
            <person name="White O.R."/>
            <person name="Fitzhugh H.A."/>
            <person name="Morzaria S."/>
            <person name="Venter J.C."/>
            <person name="Fraser C.M."/>
            <person name="Nene V."/>
        </authorList>
    </citation>
    <scope>NUCLEOTIDE SEQUENCE [LARGE SCALE GENOMIC DNA]</scope>
    <source>
        <strain evidence="3 4">Muguga</strain>
    </source>
</reference>
<accession>Q4MYY0</accession>
<feature type="transmembrane region" description="Helical" evidence="2">
    <location>
        <begin position="148"/>
        <end position="167"/>
    </location>
</feature>
<evidence type="ECO:0000313" key="4">
    <source>
        <dbReference type="Proteomes" id="UP000001949"/>
    </source>
</evidence>
<dbReference type="GeneID" id="3499641"/>
<organism evidence="3 4">
    <name type="scientific">Theileria parva</name>
    <name type="common">East coast fever infection agent</name>
    <dbReference type="NCBI Taxonomy" id="5875"/>
    <lineage>
        <taxon>Eukaryota</taxon>
        <taxon>Sar</taxon>
        <taxon>Alveolata</taxon>
        <taxon>Apicomplexa</taxon>
        <taxon>Aconoidasida</taxon>
        <taxon>Piroplasmida</taxon>
        <taxon>Theileriidae</taxon>
        <taxon>Theileria</taxon>
    </lineage>
</organism>
<dbReference type="VEuPathDB" id="PiroplasmaDB:TpMuguga_03g00711"/>
<keyword evidence="4" id="KW-1185">Reference proteome</keyword>
<feature type="compositionally biased region" description="Polar residues" evidence="1">
    <location>
        <begin position="8"/>
        <end position="23"/>
    </location>
</feature>
<protein>
    <submittedName>
        <fullName evidence="3">Uncharacterized protein</fullName>
    </submittedName>
</protein>
<dbReference type="eggNOG" id="ENOG502TN6Q">
    <property type="taxonomic scope" value="Eukaryota"/>
</dbReference>
<feature type="region of interest" description="Disordered" evidence="1">
    <location>
        <begin position="244"/>
        <end position="288"/>
    </location>
</feature>
<dbReference type="AlphaFoldDB" id="Q4MYY0"/>
<dbReference type="InParanoid" id="Q4MYY0"/>
<dbReference type="EMBL" id="AAGK01000006">
    <property type="protein sequence ID" value="EAN30552.1"/>
    <property type="molecule type" value="Genomic_DNA"/>
</dbReference>
<dbReference type="KEGG" id="tpv:TP03_0711"/>
<feature type="transmembrane region" description="Helical" evidence="2">
    <location>
        <begin position="84"/>
        <end position="108"/>
    </location>
</feature>
<feature type="transmembrane region" description="Helical" evidence="2">
    <location>
        <begin position="435"/>
        <end position="455"/>
    </location>
</feature>
<feature type="transmembrane region" description="Helical" evidence="2">
    <location>
        <begin position="44"/>
        <end position="64"/>
    </location>
</feature>
<dbReference type="OMA" id="CHIIAIG"/>
<evidence type="ECO:0000313" key="3">
    <source>
        <dbReference type="EMBL" id="EAN30552.1"/>
    </source>
</evidence>
<gene>
    <name evidence="3" type="ordered locus">TP03_0711</name>
</gene>
<keyword evidence="2" id="KW-1133">Transmembrane helix</keyword>
<evidence type="ECO:0000256" key="2">
    <source>
        <dbReference type="SAM" id="Phobius"/>
    </source>
</evidence>
<comment type="caution">
    <text evidence="3">The sequence shown here is derived from an EMBL/GenBank/DDBJ whole genome shotgun (WGS) entry which is preliminary data.</text>
</comment>
<feature type="compositionally biased region" description="Basic and acidic residues" evidence="1">
    <location>
        <begin position="245"/>
        <end position="255"/>
    </location>
</feature>
<feature type="region of interest" description="Disordered" evidence="1">
    <location>
        <begin position="1"/>
        <end position="23"/>
    </location>
</feature>
<name>Q4MYY0_THEPA</name>
<feature type="compositionally biased region" description="Polar residues" evidence="1">
    <location>
        <begin position="256"/>
        <end position="271"/>
    </location>
</feature>
<feature type="transmembrane region" description="Helical" evidence="2">
    <location>
        <begin position="211"/>
        <end position="235"/>
    </location>
</feature>
<feature type="compositionally biased region" description="Basic and acidic residues" evidence="1">
    <location>
        <begin position="272"/>
        <end position="288"/>
    </location>
</feature>
<dbReference type="Proteomes" id="UP000001949">
    <property type="component" value="Unassembled WGS sequence"/>
</dbReference>
<keyword evidence="2" id="KW-0472">Membrane</keyword>